<keyword evidence="3" id="KW-1185">Reference proteome</keyword>
<comment type="caution">
    <text evidence="1">The sequence shown here is derived from an EMBL/GenBank/DDBJ whole genome shotgun (WGS) entry which is preliminary data.</text>
</comment>
<dbReference type="Proteomes" id="UP000615446">
    <property type="component" value="Unassembled WGS sequence"/>
</dbReference>
<reference evidence="2" key="2">
    <citation type="submission" date="2019-10" db="EMBL/GenBank/DDBJ databases">
        <title>Conservation and host-specific expression of non-tandemly repeated heterogenous ribosome RNA gene in arbuscular mycorrhizal fungi.</title>
        <authorList>
            <person name="Maeda T."/>
            <person name="Kobayashi Y."/>
            <person name="Nakagawa T."/>
            <person name="Ezawa T."/>
            <person name="Yamaguchi K."/>
            <person name="Bino T."/>
            <person name="Nishimoto Y."/>
            <person name="Shigenobu S."/>
            <person name="Kawaguchi M."/>
        </authorList>
    </citation>
    <scope>NUCLEOTIDE SEQUENCE</scope>
    <source>
        <strain evidence="2">HR1</strain>
    </source>
</reference>
<evidence type="ECO:0000313" key="2">
    <source>
        <dbReference type="EMBL" id="GES95202.1"/>
    </source>
</evidence>
<dbReference type="EMBL" id="BEXD01003283">
    <property type="protein sequence ID" value="GBC00720.1"/>
    <property type="molecule type" value="Genomic_DNA"/>
</dbReference>
<proteinExistence type="predicted"/>
<dbReference type="OrthoDB" id="2357887at2759"/>
<evidence type="ECO:0000313" key="1">
    <source>
        <dbReference type="EMBL" id="GBC00720.1"/>
    </source>
</evidence>
<dbReference type="Proteomes" id="UP000247702">
    <property type="component" value="Unassembled WGS sequence"/>
</dbReference>
<reference evidence="1 3" key="1">
    <citation type="submission" date="2017-11" db="EMBL/GenBank/DDBJ databases">
        <title>The genome of Rhizophagus clarus HR1 reveals common genetic basis of auxotrophy among arbuscular mycorrhizal fungi.</title>
        <authorList>
            <person name="Kobayashi Y."/>
        </authorList>
    </citation>
    <scope>NUCLEOTIDE SEQUENCE [LARGE SCALE GENOMIC DNA]</scope>
    <source>
        <strain evidence="1 3">HR1</strain>
    </source>
</reference>
<organism evidence="1 3">
    <name type="scientific">Rhizophagus clarus</name>
    <dbReference type="NCBI Taxonomy" id="94130"/>
    <lineage>
        <taxon>Eukaryota</taxon>
        <taxon>Fungi</taxon>
        <taxon>Fungi incertae sedis</taxon>
        <taxon>Mucoromycota</taxon>
        <taxon>Glomeromycotina</taxon>
        <taxon>Glomeromycetes</taxon>
        <taxon>Glomerales</taxon>
        <taxon>Glomeraceae</taxon>
        <taxon>Rhizophagus</taxon>
    </lineage>
</organism>
<sequence>MILELSKNDLSQFISYEQKVIAEAKKNNLLKEFVQNFPSSKERKLYLKQDALSKAKNSDIWAKYVFREAYGINNRTLGDEYNIRKFYRAKNCVSLQFCKFTKVYGIIFQKISKYYISLQFRKIYVILQLKYYASFQYHKIYAILQSKYSANLQNCKPA</sequence>
<evidence type="ECO:0000313" key="3">
    <source>
        <dbReference type="Proteomes" id="UP000247702"/>
    </source>
</evidence>
<accession>A0A2Z6RUL7</accession>
<gene>
    <name evidence="2" type="ORF">RCL2_002188500</name>
    <name evidence="1" type="ORF">RclHR1_39530001</name>
</gene>
<dbReference type="EMBL" id="BLAL01000239">
    <property type="protein sequence ID" value="GES95202.1"/>
    <property type="molecule type" value="Genomic_DNA"/>
</dbReference>
<name>A0A2Z6RUL7_9GLOM</name>
<protein>
    <submittedName>
        <fullName evidence="1">Uncharacterized protein</fullName>
    </submittedName>
</protein>
<dbReference type="AlphaFoldDB" id="A0A2Z6RUL7"/>